<evidence type="ECO:0000313" key="2">
    <source>
        <dbReference type="EMBL" id="KAF8754411.1"/>
    </source>
</evidence>
<keyword evidence="3" id="KW-1185">Reference proteome</keyword>
<dbReference type="PANTHER" id="PTHR33207">
    <property type="entry name" value="F-BOX DOMAIN CONTAINING PROTEIN-RELATED"/>
    <property type="match status" value="1"/>
</dbReference>
<protein>
    <submittedName>
        <fullName evidence="2">Uncharacterized protein</fullName>
    </submittedName>
</protein>
<proteinExistence type="predicted"/>
<evidence type="ECO:0000256" key="1">
    <source>
        <dbReference type="SAM" id="MobiDB-lite"/>
    </source>
</evidence>
<evidence type="ECO:0000313" key="3">
    <source>
        <dbReference type="Proteomes" id="UP000636709"/>
    </source>
</evidence>
<organism evidence="2 3">
    <name type="scientific">Digitaria exilis</name>
    <dbReference type="NCBI Taxonomy" id="1010633"/>
    <lineage>
        <taxon>Eukaryota</taxon>
        <taxon>Viridiplantae</taxon>
        <taxon>Streptophyta</taxon>
        <taxon>Embryophyta</taxon>
        <taxon>Tracheophyta</taxon>
        <taxon>Spermatophyta</taxon>
        <taxon>Magnoliopsida</taxon>
        <taxon>Liliopsida</taxon>
        <taxon>Poales</taxon>
        <taxon>Poaceae</taxon>
        <taxon>PACMAD clade</taxon>
        <taxon>Panicoideae</taxon>
        <taxon>Panicodae</taxon>
        <taxon>Paniceae</taxon>
        <taxon>Anthephorinae</taxon>
        <taxon>Digitaria</taxon>
    </lineage>
</organism>
<feature type="compositionally biased region" description="Polar residues" evidence="1">
    <location>
        <begin position="159"/>
        <end position="171"/>
    </location>
</feature>
<accession>A0A835KLB0</accession>
<dbReference type="Proteomes" id="UP000636709">
    <property type="component" value="Unassembled WGS sequence"/>
</dbReference>
<dbReference type="EMBL" id="JACEFO010000866">
    <property type="protein sequence ID" value="KAF8754411.1"/>
    <property type="molecule type" value="Genomic_DNA"/>
</dbReference>
<dbReference type="OrthoDB" id="674561at2759"/>
<sequence length="391" mass="41980">MGKGTRRHKAKNKRRYYEPPLPENRFPSLIFISSSLRPAAARVRACSACKGLERAALAGAGEPADGQTRVQALGTACSANAEECGVRGRHGSAGTRERCRQAGVLQALARMHDLPDDILVRVLLGLASPLHLPLAPRPRWPTQGSSPASSPSTAPQVSLATTTSTDQWRQPPEMTTTTFVLVSAAVIDVAHFSLDFLYAPPVNEGDSREIIDSRGSLLLLSNRPCSEWSRHGFLGGFLLDGNGGGHCDGAMSNLRDGSSGTPRTSAFIPGRDAAGSGGPAPQATQALALLGPHLAAGMIYWGIETGAVLVLDESTLIIVTSGDSDTFVVLTRTEKRWLFTVDLQTMVVERRHERNRHVGPAYPCTLPWPPALRAGLHHDDTVGKRRQRRDS</sequence>
<dbReference type="AlphaFoldDB" id="A0A835KLB0"/>
<feature type="region of interest" description="Disordered" evidence="1">
    <location>
        <begin position="137"/>
        <end position="171"/>
    </location>
</feature>
<gene>
    <name evidence="2" type="ORF">HU200_011493</name>
</gene>
<name>A0A835KLB0_9POAL</name>
<reference evidence="2" key="1">
    <citation type="submission" date="2020-07" db="EMBL/GenBank/DDBJ databases">
        <title>Genome sequence and genetic diversity analysis of an under-domesticated orphan crop, white fonio (Digitaria exilis).</title>
        <authorList>
            <person name="Bennetzen J.L."/>
            <person name="Chen S."/>
            <person name="Ma X."/>
            <person name="Wang X."/>
            <person name="Yssel A.E.J."/>
            <person name="Chaluvadi S.R."/>
            <person name="Johnson M."/>
            <person name="Gangashetty P."/>
            <person name="Hamidou F."/>
            <person name="Sanogo M.D."/>
            <person name="Zwaenepoel A."/>
            <person name="Wallace J."/>
            <person name="Van De Peer Y."/>
            <person name="Van Deynze A."/>
        </authorList>
    </citation>
    <scope>NUCLEOTIDE SEQUENCE</scope>
    <source>
        <tissue evidence="2">Leaves</tissue>
    </source>
</reference>
<comment type="caution">
    <text evidence="2">The sequence shown here is derived from an EMBL/GenBank/DDBJ whole genome shotgun (WGS) entry which is preliminary data.</text>
</comment>
<feature type="compositionally biased region" description="Low complexity" evidence="1">
    <location>
        <begin position="140"/>
        <end position="158"/>
    </location>
</feature>